<reference evidence="3 4" key="1">
    <citation type="submission" date="2024-01" db="EMBL/GenBank/DDBJ databases">
        <title>Comparative genomics of Cryptococcus and Kwoniella reveals pathogenesis evolution and contrasting modes of karyotype evolution via chromosome fusion or intercentromeric recombination.</title>
        <authorList>
            <person name="Coelho M.A."/>
            <person name="David-Palma M."/>
            <person name="Shea T."/>
            <person name="Bowers K."/>
            <person name="McGinley-Smith S."/>
            <person name="Mohammad A.W."/>
            <person name="Gnirke A."/>
            <person name="Yurkov A.M."/>
            <person name="Nowrousian M."/>
            <person name="Sun S."/>
            <person name="Cuomo C.A."/>
            <person name="Heitman J."/>
        </authorList>
    </citation>
    <scope>NUCLEOTIDE SEQUENCE [LARGE SCALE GENOMIC DNA]</scope>
    <source>
        <strain evidence="3 4">PYCC6329</strain>
    </source>
</reference>
<keyword evidence="4" id="KW-1185">Reference proteome</keyword>
<keyword evidence="2" id="KW-1133">Transmembrane helix</keyword>
<dbReference type="AlphaFoldDB" id="A0AAX4KQN5"/>
<feature type="compositionally biased region" description="Low complexity" evidence="1">
    <location>
        <begin position="505"/>
        <end position="514"/>
    </location>
</feature>
<feature type="compositionally biased region" description="Polar residues" evidence="1">
    <location>
        <begin position="158"/>
        <end position="172"/>
    </location>
</feature>
<evidence type="ECO:0000313" key="4">
    <source>
        <dbReference type="Proteomes" id="UP001358614"/>
    </source>
</evidence>
<evidence type="ECO:0000313" key="3">
    <source>
        <dbReference type="EMBL" id="WWD08637.1"/>
    </source>
</evidence>
<feature type="compositionally biased region" description="Low complexity" evidence="1">
    <location>
        <begin position="315"/>
        <end position="337"/>
    </location>
</feature>
<feature type="region of interest" description="Disordered" evidence="1">
    <location>
        <begin position="415"/>
        <end position="522"/>
    </location>
</feature>
<feature type="transmembrane region" description="Helical" evidence="2">
    <location>
        <begin position="109"/>
        <end position="129"/>
    </location>
</feature>
<dbReference type="EMBL" id="CP144090">
    <property type="protein sequence ID" value="WWD08637.1"/>
    <property type="molecule type" value="Genomic_DNA"/>
</dbReference>
<accession>A0AAX4KQN5</accession>
<feature type="compositionally biased region" description="Basic and acidic residues" evidence="1">
    <location>
        <begin position="173"/>
        <end position="190"/>
    </location>
</feature>
<dbReference type="Proteomes" id="UP001358614">
    <property type="component" value="Chromosome 2"/>
</dbReference>
<organism evidence="3 4">
    <name type="scientific">Kwoniella europaea PYCC6329</name>
    <dbReference type="NCBI Taxonomy" id="1423913"/>
    <lineage>
        <taxon>Eukaryota</taxon>
        <taxon>Fungi</taxon>
        <taxon>Dikarya</taxon>
        <taxon>Basidiomycota</taxon>
        <taxon>Agaricomycotina</taxon>
        <taxon>Tremellomycetes</taxon>
        <taxon>Tremellales</taxon>
        <taxon>Cryptococcaceae</taxon>
        <taxon>Kwoniella</taxon>
    </lineage>
</organism>
<feature type="compositionally biased region" description="Basic and acidic residues" evidence="1">
    <location>
        <begin position="232"/>
        <end position="269"/>
    </location>
</feature>
<sequence>MPLPFFLQPLLLVAYYQEQIAQYIASWYQRSNEQLFGPLEQLVAAIVILGLAMQAPPPFWTPPVLPPIIMNDTDIPPPALSPGLIPERHLATISTGNVLLNRIHEHLPAWLQISPINIAIVLLAVNLGIMMMGDDLRRRLKESWDLFWPPWQDRRKAGSTSNPQVIFNNPERSSSDTSKKPELENAREAKAPTADPSRSASADKTKGSEGATPASKVVKNDERPKAGSGLTESEKARKAKDLQSDKDRTIVEPDAQDKGKSRMEGERPGKSNSASGSTPASSDKTDRKLKDPTDRMRPQTLGDHDSKDKAKDSSQSDTDNVSRTTSASSRSTTGSGTDTEDDPLMSGDYRPLKSVLKKSKKKPKQSKNIHHNFFMTMRGYRPSLIPFPHGFHPKPSSPRNTLWWDNVPRTADHIMALPRVPKEPESKDEDEDKREKKMGKEKEKGEDKNKVTDKESKGKSASDEKKQGNASTSEKDKDKERAKAKAEAEAKAKAAAQKEAELKATAKAASGSSSRPDHAVRVPVDPKIQKATYLSQGILSILLYYLNPQLGFLLLTFFVWQYINSHNDLILSLRGSNLTSSSSSSPSSSRVPSSISATSKSNRAEKIAELEKLIKKLRSLPEMLPEHKEKLQRAMVMRKQLIDEDPPASSKAHLEGNSDTTPKKKDGEAVERGKEKEKVDVDVDELEKKAKEMDDYVMKYRSIENPDEEQRSKLGKAEERRKALWKQVRILKGNEPASMMPSTPRNEKEDASPRSKESREVDDLEKKARQLDEYVMKYRNIENPTYEQTAKLAKVDERRKEIWSQVRKLKGNEPNSLMPKSTEEKQQELRRKIKEIEAYIMKYNKVKGPSDELEEKVIMAESRRRALKKELLNLVEKANVGSSGLTVDEKESLARPES</sequence>
<dbReference type="RefSeq" id="XP_066086604.1">
    <property type="nucleotide sequence ID" value="XM_066230507.1"/>
</dbReference>
<evidence type="ECO:0000256" key="1">
    <source>
        <dbReference type="SAM" id="MobiDB-lite"/>
    </source>
</evidence>
<keyword evidence="2" id="KW-0812">Transmembrane</keyword>
<gene>
    <name evidence="3" type="ORF">V865_006750</name>
</gene>
<feature type="region of interest" description="Disordered" evidence="1">
    <location>
        <begin position="730"/>
        <end position="766"/>
    </location>
</feature>
<proteinExistence type="predicted"/>
<feature type="compositionally biased region" description="Basic residues" evidence="1">
    <location>
        <begin position="355"/>
        <end position="370"/>
    </location>
</feature>
<feature type="compositionally biased region" description="Basic and acidic residues" evidence="1">
    <location>
        <begin position="652"/>
        <end position="681"/>
    </location>
</feature>
<feature type="transmembrane region" description="Helical" evidence="2">
    <location>
        <begin position="542"/>
        <end position="563"/>
    </location>
</feature>
<dbReference type="GeneID" id="91105551"/>
<feature type="compositionally biased region" description="Low complexity" evidence="1">
    <location>
        <begin position="271"/>
        <end position="282"/>
    </location>
</feature>
<feature type="region of interest" description="Disordered" evidence="1">
    <location>
        <begin position="643"/>
        <end position="681"/>
    </location>
</feature>
<feature type="compositionally biased region" description="Basic and acidic residues" evidence="1">
    <location>
        <begin position="745"/>
        <end position="766"/>
    </location>
</feature>
<feature type="compositionally biased region" description="Basic and acidic residues" evidence="1">
    <location>
        <begin position="283"/>
        <end position="314"/>
    </location>
</feature>
<evidence type="ECO:0000256" key="2">
    <source>
        <dbReference type="SAM" id="Phobius"/>
    </source>
</evidence>
<feature type="compositionally biased region" description="Basic and acidic residues" evidence="1">
    <location>
        <begin position="433"/>
        <end position="504"/>
    </location>
</feature>
<feature type="compositionally biased region" description="Low complexity" evidence="1">
    <location>
        <begin position="576"/>
        <end position="599"/>
    </location>
</feature>
<keyword evidence="2" id="KW-0472">Membrane</keyword>
<protein>
    <submittedName>
        <fullName evidence="3">Uncharacterized protein</fullName>
    </submittedName>
</protein>
<name>A0AAX4KQN5_9TREE</name>
<feature type="region of interest" description="Disordered" evidence="1">
    <location>
        <begin position="152"/>
        <end position="371"/>
    </location>
</feature>
<feature type="region of interest" description="Disordered" evidence="1">
    <location>
        <begin position="576"/>
        <end position="602"/>
    </location>
</feature>
<dbReference type="KEGG" id="ker:91105551"/>